<dbReference type="EMBL" id="CP138858">
    <property type="protein sequence ID" value="WPJ95365.1"/>
    <property type="molecule type" value="Genomic_DNA"/>
</dbReference>
<feature type="transmembrane region" description="Helical" evidence="5">
    <location>
        <begin position="39"/>
        <end position="57"/>
    </location>
</feature>
<protein>
    <submittedName>
        <fullName evidence="7">ABC transporter permease</fullName>
    </submittedName>
</protein>
<dbReference type="Pfam" id="PF12911">
    <property type="entry name" value="OppC_N"/>
    <property type="match status" value="1"/>
</dbReference>
<dbReference type="InterPro" id="IPR000515">
    <property type="entry name" value="MetI-like"/>
</dbReference>
<keyword evidence="3 5" id="KW-1133">Transmembrane helix</keyword>
<feature type="transmembrane region" description="Helical" evidence="5">
    <location>
        <begin position="173"/>
        <end position="198"/>
    </location>
</feature>
<dbReference type="Gene3D" id="1.10.3720.10">
    <property type="entry name" value="MetI-like"/>
    <property type="match status" value="1"/>
</dbReference>
<comment type="subcellular location">
    <subcellularLocation>
        <location evidence="1 5">Cell membrane</location>
        <topology evidence="1 5">Multi-pass membrane protein</topology>
    </subcellularLocation>
</comment>
<gene>
    <name evidence="7" type="ORF">SH580_18245</name>
</gene>
<evidence type="ECO:0000259" key="6">
    <source>
        <dbReference type="PROSITE" id="PS50928"/>
    </source>
</evidence>
<feature type="transmembrane region" description="Helical" evidence="5">
    <location>
        <begin position="210"/>
        <end position="228"/>
    </location>
</feature>
<evidence type="ECO:0000256" key="2">
    <source>
        <dbReference type="ARBA" id="ARBA00022692"/>
    </source>
</evidence>
<dbReference type="SUPFAM" id="SSF161098">
    <property type="entry name" value="MetI-like"/>
    <property type="match status" value="1"/>
</dbReference>
<organism evidence="7 8">
    <name type="scientific">Coraliomargarita algicola</name>
    <dbReference type="NCBI Taxonomy" id="3092156"/>
    <lineage>
        <taxon>Bacteria</taxon>
        <taxon>Pseudomonadati</taxon>
        <taxon>Verrucomicrobiota</taxon>
        <taxon>Opitutia</taxon>
        <taxon>Puniceicoccales</taxon>
        <taxon>Coraliomargaritaceae</taxon>
        <taxon>Coraliomargarita</taxon>
    </lineage>
</organism>
<dbReference type="PANTHER" id="PTHR43839:SF3">
    <property type="entry name" value="OLIGOPEPTIDE ABC TRANSPORTER, PERMEASE PROTEIN"/>
    <property type="match status" value="1"/>
</dbReference>
<dbReference type="RefSeq" id="WP_319832254.1">
    <property type="nucleotide sequence ID" value="NZ_CP138858.1"/>
</dbReference>
<feature type="domain" description="ABC transmembrane type-1" evidence="6">
    <location>
        <begin position="171"/>
        <end position="366"/>
    </location>
</feature>
<feature type="transmembrane region" description="Helical" evidence="5">
    <location>
        <begin position="240"/>
        <end position="259"/>
    </location>
</feature>
<evidence type="ECO:0000313" key="7">
    <source>
        <dbReference type="EMBL" id="WPJ95365.1"/>
    </source>
</evidence>
<dbReference type="Proteomes" id="UP001324993">
    <property type="component" value="Chromosome"/>
</dbReference>
<dbReference type="InterPro" id="IPR035906">
    <property type="entry name" value="MetI-like_sf"/>
</dbReference>
<evidence type="ECO:0000256" key="1">
    <source>
        <dbReference type="ARBA" id="ARBA00004651"/>
    </source>
</evidence>
<sequence>MMPTEENPIVGNLEDSSESNLATYSQWQLIRRNFAYHRLALISLFLLGILYCMAGLAEFVATGDPGKIEVDYIYCPPQSPQWSLSEGLHYQELTRQTDPISLKQYYTVTGSTVPLGFFVKGETYHLFGLIPWDRHLFGPSVLGADGEPIPYYFLGGDEYGRDVFSRLIYGSRISLSIGLFSIVVTFLLGTVIGGISGYVGGRVDNMIQRLIEVINSFPHLPLWLAFAAVVPGDWSPLKTYFAITILLSLLAWTGLARVVRGKILSLREEDYAVAARLLGAGDGRVLFRHLLPGFTSHIIVSLSLSVPAMILAETTLSFLGLGLRPPVVWGVMLQEAMNIDVVANYPWLLLPVFMIIMTVMCFNFVGDGMRDAADPYASR</sequence>
<dbReference type="PANTHER" id="PTHR43839">
    <property type="entry name" value="OPPC IN A BINDING PROTEIN-DEPENDENT TRANSPORT SYSTEM"/>
    <property type="match status" value="1"/>
</dbReference>
<proteinExistence type="inferred from homology"/>
<reference evidence="7 8" key="1">
    <citation type="submission" date="2023-11" db="EMBL/GenBank/DDBJ databases">
        <title>Coraliomargarita sp. nov., isolated from marine algae.</title>
        <authorList>
            <person name="Lee J.K."/>
            <person name="Baek J.H."/>
            <person name="Kim J.M."/>
            <person name="Choi D.G."/>
            <person name="Jeon C.O."/>
        </authorList>
    </citation>
    <scope>NUCLEOTIDE SEQUENCE [LARGE SCALE GENOMIC DNA]</scope>
    <source>
        <strain evidence="7 8">J2-16</strain>
    </source>
</reference>
<feature type="transmembrane region" description="Helical" evidence="5">
    <location>
        <begin position="343"/>
        <end position="365"/>
    </location>
</feature>
<feature type="transmembrane region" description="Helical" evidence="5">
    <location>
        <begin position="298"/>
        <end position="323"/>
    </location>
</feature>
<dbReference type="Pfam" id="PF00528">
    <property type="entry name" value="BPD_transp_1"/>
    <property type="match status" value="1"/>
</dbReference>
<dbReference type="CDD" id="cd06261">
    <property type="entry name" value="TM_PBP2"/>
    <property type="match status" value="1"/>
</dbReference>
<evidence type="ECO:0000256" key="5">
    <source>
        <dbReference type="RuleBase" id="RU363032"/>
    </source>
</evidence>
<evidence type="ECO:0000256" key="3">
    <source>
        <dbReference type="ARBA" id="ARBA00022989"/>
    </source>
</evidence>
<evidence type="ECO:0000313" key="8">
    <source>
        <dbReference type="Proteomes" id="UP001324993"/>
    </source>
</evidence>
<comment type="similarity">
    <text evidence="5">Belongs to the binding-protein-dependent transport system permease family.</text>
</comment>
<name>A0ABZ0RK39_9BACT</name>
<accession>A0ABZ0RK39</accession>
<keyword evidence="8" id="KW-1185">Reference proteome</keyword>
<dbReference type="InterPro" id="IPR025966">
    <property type="entry name" value="OppC_N"/>
</dbReference>
<keyword evidence="2 5" id="KW-0812">Transmembrane</keyword>
<keyword evidence="5" id="KW-0813">Transport</keyword>
<keyword evidence="4 5" id="KW-0472">Membrane</keyword>
<evidence type="ECO:0000256" key="4">
    <source>
        <dbReference type="ARBA" id="ARBA00023136"/>
    </source>
</evidence>
<dbReference type="PROSITE" id="PS50928">
    <property type="entry name" value="ABC_TM1"/>
    <property type="match status" value="1"/>
</dbReference>